<keyword evidence="3" id="KW-1185">Reference proteome</keyword>
<name>A0ABN8YKH3_RANTA</name>
<dbReference type="EMBL" id="OX459956">
    <property type="protein sequence ID" value="CAI9161591.1"/>
    <property type="molecule type" value="Genomic_DNA"/>
</dbReference>
<reference evidence="2" key="1">
    <citation type="submission" date="2023-04" db="EMBL/GenBank/DDBJ databases">
        <authorList>
            <consortium name="ELIXIR-Norway"/>
        </authorList>
    </citation>
    <scope>NUCLEOTIDE SEQUENCE [LARGE SCALE GENOMIC DNA]</scope>
</reference>
<sequence length="112" mass="11830">MDREEPVSARFTCVLSPGRANGRGGAVATPKGAELHLRIGGVCRSRGGVSLHIQQAAGQWAGLGRGAEAGGALLRPWNGILLGAKQASERASRTNPRPPSPARVRQSCRRRR</sequence>
<gene>
    <name evidence="2" type="ORF">MRATA1EN1_LOCUS10553</name>
</gene>
<evidence type="ECO:0000256" key="1">
    <source>
        <dbReference type="SAM" id="MobiDB-lite"/>
    </source>
</evidence>
<proteinExistence type="predicted"/>
<evidence type="ECO:0000313" key="3">
    <source>
        <dbReference type="Proteomes" id="UP001176941"/>
    </source>
</evidence>
<evidence type="ECO:0000313" key="2">
    <source>
        <dbReference type="EMBL" id="CAI9161591.1"/>
    </source>
</evidence>
<feature type="region of interest" description="Disordered" evidence="1">
    <location>
        <begin position="85"/>
        <end position="112"/>
    </location>
</feature>
<accession>A0ABN8YKH3</accession>
<dbReference type="Proteomes" id="UP001176941">
    <property type="component" value="Chromosome 20"/>
</dbReference>
<protein>
    <submittedName>
        <fullName evidence="2">Uncharacterized protein</fullName>
    </submittedName>
</protein>
<organism evidence="2 3">
    <name type="scientific">Rangifer tarandus platyrhynchus</name>
    <name type="common">Svalbard reindeer</name>
    <dbReference type="NCBI Taxonomy" id="3082113"/>
    <lineage>
        <taxon>Eukaryota</taxon>
        <taxon>Metazoa</taxon>
        <taxon>Chordata</taxon>
        <taxon>Craniata</taxon>
        <taxon>Vertebrata</taxon>
        <taxon>Euteleostomi</taxon>
        <taxon>Mammalia</taxon>
        <taxon>Eutheria</taxon>
        <taxon>Laurasiatheria</taxon>
        <taxon>Artiodactyla</taxon>
        <taxon>Ruminantia</taxon>
        <taxon>Pecora</taxon>
        <taxon>Cervidae</taxon>
        <taxon>Odocoileinae</taxon>
        <taxon>Rangifer</taxon>
    </lineage>
</organism>